<gene>
    <name evidence="1" type="ORF">RRG08_064497</name>
</gene>
<accession>A0AAE1DYG7</accession>
<dbReference type="AlphaFoldDB" id="A0AAE1DYG7"/>
<proteinExistence type="predicted"/>
<evidence type="ECO:0000313" key="2">
    <source>
        <dbReference type="Proteomes" id="UP001283361"/>
    </source>
</evidence>
<evidence type="ECO:0000313" key="1">
    <source>
        <dbReference type="EMBL" id="KAK3786238.1"/>
    </source>
</evidence>
<protein>
    <submittedName>
        <fullName evidence="1">Uncharacterized protein</fullName>
    </submittedName>
</protein>
<dbReference type="EMBL" id="JAWDGP010001994">
    <property type="protein sequence ID" value="KAK3786238.1"/>
    <property type="molecule type" value="Genomic_DNA"/>
</dbReference>
<dbReference type="Proteomes" id="UP001283361">
    <property type="component" value="Unassembled WGS sequence"/>
</dbReference>
<name>A0AAE1DYG7_9GAST</name>
<comment type="caution">
    <text evidence="1">The sequence shown here is derived from an EMBL/GenBank/DDBJ whole genome shotgun (WGS) entry which is preliminary data.</text>
</comment>
<keyword evidence="2" id="KW-1185">Reference proteome</keyword>
<sequence>MDIMSESAGQRPAPSASRLELAWQPWLALRVLYEKISRGTRTLTVIDQDLDVCSMLRPGLPLQQTPQSATGVLSQSCSLQDVDTPHRGGISRFNLDLVSHLDWPQVQLFLTVYTVKFVPPSSDRVPVCFRGSFSSKPAPTMVAWGRE</sequence>
<reference evidence="1" key="1">
    <citation type="journal article" date="2023" name="G3 (Bethesda)">
        <title>A reference genome for the long-term kleptoplast-retaining sea slug Elysia crispata morphotype clarki.</title>
        <authorList>
            <person name="Eastman K.E."/>
            <person name="Pendleton A.L."/>
            <person name="Shaikh M.A."/>
            <person name="Suttiyut T."/>
            <person name="Ogas R."/>
            <person name="Tomko P."/>
            <person name="Gavelis G."/>
            <person name="Widhalm J.R."/>
            <person name="Wisecaver J.H."/>
        </authorList>
    </citation>
    <scope>NUCLEOTIDE SEQUENCE</scope>
    <source>
        <strain evidence="1">ECLA1</strain>
    </source>
</reference>
<organism evidence="1 2">
    <name type="scientific">Elysia crispata</name>
    <name type="common">lettuce slug</name>
    <dbReference type="NCBI Taxonomy" id="231223"/>
    <lineage>
        <taxon>Eukaryota</taxon>
        <taxon>Metazoa</taxon>
        <taxon>Spiralia</taxon>
        <taxon>Lophotrochozoa</taxon>
        <taxon>Mollusca</taxon>
        <taxon>Gastropoda</taxon>
        <taxon>Heterobranchia</taxon>
        <taxon>Euthyneura</taxon>
        <taxon>Panpulmonata</taxon>
        <taxon>Sacoglossa</taxon>
        <taxon>Placobranchoidea</taxon>
        <taxon>Plakobranchidae</taxon>
        <taxon>Elysia</taxon>
    </lineage>
</organism>